<evidence type="ECO:0000256" key="7">
    <source>
        <dbReference type="ARBA" id="ARBA00023239"/>
    </source>
</evidence>
<organism evidence="9 10">
    <name type="scientific">Saezia sanguinis</name>
    <dbReference type="NCBI Taxonomy" id="1965230"/>
    <lineage>
        <taxon>Bacteria</taxon>
        <taxon>Pseudomonadati</taxon>
        <taxon>Pseudomonadota</taxon>
        <taxon>Betaproteobacteria</taxon>
        <taxon>Burkholderiales</taxon>
        <taxon>Saeziaceae</taxon>
        <taxon>Saezia</taxon>
    </lineage>
</organism>
<dbReference type="InterPro" id="IPR003738">
    <property type="entry name" value="SRAP"/>
</dbReference>
<evidence type="ECO:0000256" key="2">
    <source>
        <dbReference type="ARBA" id="ARBA00022670"/>
    </source>
</evidence>
<evidence type="ECO:0000313" key="10">
    <source>
        <dbReference type="Proteomes" id="UP000286947"/>
    </source>
</evidence>
<name>A0A433SD54_9BURK</name>
<dbReference type="GO" id="GO:0008233">
    <property type="term" value="F:peptidase activity"/>
    <property type="evidence" value="ECO:0007669"/>
    <property type="project" value="UniProtKB-KW"/>
</dbReference>
<gene>
    <name evidence="9" type="primary">yedK_2</name>
    <name evidence="9" type="ORF">CUZ56_01958</name>
</gene>
<dbReference type="PANTHER" id="PTHR13604">
    <property type="entry name" value="DC12-RELATED"/>
    <property type="match status" value="1"/>
</dbReference>
<keyword evidence="6" id="KW-0238">DNA-binding</keyword>
<evidence type="ECO:0000256" key="5">
    <source>
        <dbReference type="ARBA" id="ARBA00023124"/>
    </source>
</evidence>
<dbReference type="EC" id="3.4.-.-" evidence="8"/>
<keyword evidence="5" id="KW-0190">Covalent protein-DNA linkage</keyword>
<proteinExistence type="inferred from homology"/>
<dbReference type="GO" id="GO:0106300">
    <property type="term" value="P:protein-DNA covalent cross-linking repair"/>
    <property type="evidence" value="ECO:0007669"/>
    <property type="project" value="InterPro"/>
</dbReference>
<dbReference type="GO" id="GO:0003697">
    <property type="term" value="F:single-stranded DNA binding"/>
    <property type="evidence" value="ECO:0007669"/>
    <property type="project" value="InterPro"/>
</dbReference>
<evidence type="ECO:0000256" key="6">
    <source>
        <dbReference type="ARBA" id="ARBA00023125"/>
    </source>
</evidence>
<protein>
    <recommendedName>
        <fullName evidence="8">Abasic site processing protein</fullName>
        <ecNumber evidence="8">3.4.-.-</ecNumber>
    </recommendedName>
</protein>
<dbReference type="InterPro" id="IPR036590">
    <property type="entry name" value="SRAP-like"/>
</dbReference>
<comment type="caution">
    <text evidence="9">The sequence shown here is derived from an EMBL/GenBank/DDBJ whole genome shotgun (WGS) entry which is preliminary data.</text>
</comment>
<dbReference type="Pfam" id="PF02586">
    <property type="entry name" value="SRAP"/>
    <property type="match status" value="1"/>
</dbReference>
<reference evidence="9 10" key="1">
    <citation type="submission" date="2018-01" db="EMBL/GenBank/DDBJ databases">
        <title>Saezia sanguinis gen. nov., sp. nov., in the order Burkholderiales isolated from human blood.</title>
        <authorList>
            <person name="Medina-Pascual M.J."/>
            <person name="Valdezate S."/>
            <person name="Monzon S."/>
            <person name="Cuesta I."/>
            <person name="Carrasco G."/>
            <person name="Villalon P."/>
            <person name="Saez-Nieto J.A."/>
        </authorList>
    </citation>
    <scope>NUCLEOTIDE SEQUENCE [LARGE SCALE GENOMIC DNA]</scope>
    <source>
        <strain evidence="9 10">CNM695-12</strain>
    </source>
</reference>
<dbReference type="GO" id="GO:0016829">
    <property type="term" value="F:lyase activity"/>
    <property type="evidence" value="ECO:0007669"/>
    <property type="project" value="UniProtKB-KW"/>
</dbReference>
<accession>A0A433SD54</accession>
<evidence type="ECO:0000256" key="3">
    <source>
        <dbReference type="ARBA" id="ARBA00022763"/>
    </source>
</evidence>
<dbReference type="AlphaFoldDB" id="A0A433SD54"/>
<keyword evidence="4 8" id="KW-0378">Hydrolase</keyword>
<keyword evidence="3" id="KW-0227">DNA damage</keyword>
<comment type="similarity">
    <text evidence="1 8">Belongs to the SOS response-associated peptidase family.</text>
</comment>
<dbReference type="GO" id="GO:0006508">
    <property type="term" value="P:proteolysis"/>
    <property type="evidence" value="ECO:0007669"/>
    <property type="project" value="UniProtKB-KW"/>
</dbReference>
<evidence type="ECO:0000256" key="1">
    <source>
        <dbReference type="ARBA" id="ARBA00008136"/>
    </source>
</evidence>
<keyword evidence="2 8" id="KW-0645">Protease</keyword>
<dbReference type="Gene3D" id="3.90.1680.10">
    <property type="entry name" value="SOS response associated peptidase-like"/>
    <property type="match status" value="1"/>
</dbReference>
<sequence>MFFAAIGEFSGHVEHDGFVVITADSQGGMVDIHDRRPVVLPPALAREWLDPSITSKRAREILEKASQQSEHFAWYKVDRAVGNARNQGERLIKPQNKS</sequence>
<evidence type="ECO:0000313" key="9">
    <source>
        <dbReference type="EMBL" id="RUS66677.1"/>
    </source>
</evidence>
<keyword evidence="7" id="KW-0456">Lyase</keyword>
<keyword evidence="10" id="KW-1185">Reference proteome</keyword>
<evidence type="ECO:0000256" key="4">
    <source>
        <dbReference type="ARBA" id="ARBA00022801"/>
    </source>
</evidence>
<dbReference type="SUPFAM" id="SSF143081">
    <property type="entry name" value="BB1717-like"/>
    <property type="match status" value="1"/>
</dbReference>
<dbReference type="PANTHER" id="PTHR13604:SF0">
    <property type="entry name" value="ABASIC SITE PROCESSING PROTEIN HMCES"/>
    <property type="match status" value="1"/>
</dbReference>
<dbReference type="EMBL" id="PQSP01000004">
    <property type="protein sequence ID" value="RUS66677.1"/>
    <property type="molecule type" value="Genomic_DNA"/>
</dbReference>
<evidence type="ECO:0000256" key="8">
    <source>
        <dbReference type="RuleBase" id="RU364100"/>
    </source>
</evidence>
<dbReference type="Proteomes" id="UP000286947">
    <property type="component" value="Unassembled WGS sequence"/>
</dbReference>